<evidence type="ECO:0000313" key="3">
    <source>
        <dbReference type="Proteomes" id="UP000194236"/>
    </source>
</evidence>
<keyword evidence="3" id="KW-1185">Reference proteome</keyword>
<dbReference type="GO" id="GO:1902975">
    <property type="term" value="P:mitotic DNA replication initiation"/>
    <property type="evidence" value="ECO:0007669"/>
    <property type="project" value="TreeGrafter"/>
</dbReference>
<dbReference type="EMBL" id="MUJZ01023403">
    <property type="protein sequence ID" value="OTF79379.1"/>
    <property type="molecule type" value="Genomic_DNA"/>
</dbReference>
<organism evidence="2 3">
    <name type="scientific">Euroglyphus maynei</name>
    <name type="common">Mayne's house dust mite</name>
    <dbReference type="NCBI Taxonomy" id="6958"/>
    <lineage>
        <taxon>Eukaryota</taxon>
        <taxon>Metazoa</taxon>
        <taxon>Ecdysozoa</taxon>
        <taxon>Arthropoda</taxon>
        <taxon>Chelicerata</taxon>
        <taxon>Arachnida</taxon>
        <taxon>Acari</taxon>
        <taxon>Acariformes</taxon>
        <taxon>Sarcoptiformes</taxon>
        <taxon>Astigmata</taxon>
        <taxon>Psoroptidia</taxon>
        <taxon>Analgoidea</taxon>
        <taxon>Pyroglyphidae</taxon>
        <taxon>Pyroglyphinae</taxon>
        <taxon>Euroglyphus</taxon>
    </lineage>
</organism>
<dbReference type="Gene3D" id="1.10.3200.20">
    <property type="entry name" value="DNA Polymerase alpha, zinc finger"/>
    <property type="match status" value="1"/>
</dbReference>
<evidence type="ECO:0000313" key="2">
    <source>
        <dbReference type="EMBL" id="OTF79379.1"/>
    </source>
</evidence>
<dbReference type="GO" id="GO:0003688">
    <property type="term" value="F:DNA replication origin binding"/>
    <property type="evidence" value="ECO:0007669"/>
    <property type="project" value="TreeGrafter"/>
</dbReference>
<protein>
    <recommendedName>
        <fullName evidence="1">Zinc finger DNA-directed DNA polymerase family B alpha domain-containing protein</fullName>
    </recommendedName>
</protein>
<dbReference type="GO" id="GO:0003697">
    <property type="term" value="F:single-stranded DNA binding"/>
    <property type="evidence" value="ECO:0007669"/>
    <property type="project" value="TreeGrafter"/>
</dbReference>
<name>A0A1Y3BEP9_EURMA</name>
<dbReference type="Proteomes" id="UP000194236">
    <property type="component" value="Unassembled WGS sequence"/>
</dbReference>
<dbReference type="SUPFAM" id="SSF90234">
    <property type="entry name" value="Zinc finger domain of DNA polymerase-alpha"/>
    <property type="match status" value="1"/>
</dbReference>
<gene>
    <name evidence="2" type="ORF">BLA29_008274</name>
</gene>
<comment type="caution">
    <text evidence="2">The sequence shown here is derived from an EMBL/GenBank/DDBJ whole genome shotgun (WGS) entry which is preliminary data.</text>
</comment>
<dbReference type="OrthoDB" id="8935577at2759"/>
<dbReference type="GO" id="GO:0003682">
    <property type="term" value="F:chromatin binding"/>
    <property type="evidence" value="ECO:0007669"/>
    <property type="project" value="TreeGrafter"/>
</dbReference>
<dbReference type="Pfam" id="PF08996">
    <property type="entry name" value="zf-DNA_Pol"/>
    <property type="match status" value="1"/>
</dbReference>
<evidence type="ECO:0000259" key="1">
    <source>
        <dbReference type="Pfam" id="PF08996"/>
    </source>
</evidence>
<proteinExistence type="predicted"/>
<dbReference type="GO" id="GO:0005658">
    <property type="term" value="C:alpha DNA polymerase:primase complex"/>
    <property type="evidence" value="ECO:0007669"/>
    <property type="project" value="TreeGrafter"/>
</dbReference>
<accession>A0A1Y3BEP9</accession>
<dbReference type="PANTHER" id="PTHR45861:SF1">
    <property type="entry name" value="DNA POLYMERASE ALPHA CATALYTIC SUBUNIT"/>
    <property type="match status" value="1"/>
</dbReference>
<dbReference type="InterPro" id="IPR038256">
    <property type="entry name" value="Pol_alpha_znc_sf"/>
</dbReference>
<dbReference type="AlphaFoldDB" id="A0A1Y3BEP9"/>
<dbReference type="GO" id="GO:0003887">
    <property type="term" value="F:DNA-directed DNA polymerase activity"/>
    <property type="evidence" value="ECO:0007669"/>
    <property type="project" value="InterPro"/>
</dbReference>
<feature type="domain" description="Zinc finger DNA-directed DNA polymerase family B alpha" evidence="1">
    <location>
        <begin position="1"/>
        <end position="114"/>
    </location>
</feature>
<dbReference type="GO" id="GO:0006272">
    <property type="term" value="P:leading strand elongation"/>
    <property type="evidence" value="ECO:0007669"/>
    <property type="project" value="TreeGrafter"/>
</dbReference>
<dbReference type="InterPro" id="IPR015088">
    <property type="entry name" value="Znf_DNA-dir_DNA_pol_B_alpha"/>
</dbReference>
<dbReference type="PANTHER" id="PTHR45861">
    <property type="entry name" value="DNA POLYMERASE ALPHA CATALYTIC SUBUNIT"/>
    <property type="match status" value="1"/>
</dbReference>
<dbReference type="GO" id="GO:0006273">
    <property type="term" value="P:lagging strand elongation"/>
    <property type="evidence" value="ECO:0007669"/>
    <property type="project" value="TreeGrafter"/>
</dbReference>
<reference evidence="2 3" key="1">
    <citation type="submission" date="2017-03" db="EMBL/GenBank/DDBJ databases">
        <title>Genome Survey of Euroglyphus maynei.</title>
        <authorList>
            <person name="Arlian L.G."/>
            <person name="Morgan M.S."/>
            <person name="Rider S.D."/>
        </authorList>
    </citation>
    <scope>NUCLEOTIDE SEQUENCE [LARGE SCALE GENOMIC DNA]</scope>
    <source>
        <strain evidence="2">Arlian Lab</strain>
        <tissue evidence="2">Whole body</tissue>
    </source>
</reference>
<sequence>MQCDDRGCSHRTRYLSGMAIQKHIVCPRCGNGNLQPEVSEHFIYQQLTFFHRIFDFDRTLQRFHLLSLPDEYQWNLRRNTLKQKYGDLFNRLQRTVQYYLDKSSYNEFDLGFLFRKFRYNTNKSTGGN</sequence>